<feature type="transmembrane region" description="Helical" evidence="8">
    <location>
        <begin position="218"/>
        <end position="236"/>
    </location>
</feature>
<keyword evidence="6 8" id="KW-1133">Transmembrane helix</keyword>
<gene>
    <name evidence="10" type="ORF">AQJ91_03430</name>
</gene>
<proteinExistence type="predicted"/>
<evidence type="ECO:0000313" key="11">
    <source>
        <dbReference type="Proteomes" id="UP000053260"/>
    </source>
</evidence>
<dbReference type="PANTHER" id="PTHR33908">
    <property type="entry name" value="MANNOSYLTRANSFERASE YKCB-RELATED"/>
    <property type="match status" value="1"/>
</dbReference>
<dbReference type="GO" id="GO:0009103">
    <property type="term" value="P:lipopolysaccharide biosynthetic process"/>
    <property type="evidence" value="ECO:0007669"/>
    <property type="project" value="UniProtKB-ARBA"/>
</dbReference>
<sequence>MAFNLWGLSRGDSMWRDESVTYQVAHRSVPEIWGLLHHFDAVHGAYYFLMHALFAVWDGGLWTMRLPSAVAMSVCAGLVAITGMRLVGRRVGVLAGLSCTLIPVVQMYAQEGRSYALVAAFVALSTYLLVRAVERPGRGVWAGYAAALLCAVYLHEFAVLCLLAHGVTVLAAPVPARVRRAWAAAAAVVAVAALPLVAISLGQSGQVSWIGMPSGRDWLVIGAVTVIGLTGARAAASGQARGSVTLPRLALPLLLLPTAALLLVSLHDPVYLDRYVLYSNIGLALLVAAGIDALARKLSHTGIRGRTVPEGFAAGAICALIVAALLPVTLQMRTPESRKDDVTAIAETVRRMSAGGDAVLYMPARRREWAMSYEDDYRGLRDIALRESPVRSETLQGTEEPAAVIRQRMLAGTRIVALMDPEGQPLDPYPQEAVKRTTLSRAFTECARAQVKGAQVVLYARPGHCGS</sequence>
<name>A0A101V4V0_9ACTN</name>
<evidence type="ECO:0000259" key="9">
    <source>
        <dbReference type="Pfam" id="PF13231"/>
    </source>
</evidence>
<dbReference type="GO" id="GO:0016763">
    <property type="term" value="F:pentosyltransferase activity"/>
    <property type="evidence" value="ECO:0007669"/>
    <property type="project" value="TreeGrafter"/>
</dbReference>
<feature type="transmembrane region" description="Helical" evidence="8">
    <location>
        <begin position="115"/>
        <end position="133"/>
    </location>
</feature>
<feature type="transmembrane region" description="Helical" evidence="8">
    <location>
        <begin position="311"/>
        <end position="330"/>
    </location>
</feature>
<evidence type="ECO:0000256" key="8">
    <source>
        <dbReference type="SAM" id="Phobius"/>
    </source>
</evidence>
<reference evidence="10 11" key="1">
    <citation type="submission" date="2015-10" db="EMBL/GenBank/DDBJ databases">
        <title>Draft genome sequence of Streptomyces sp. RV15, isolated from a marine sponge.</title>
        <authorList>
            <person name="Ruckert C."/>
            <person name="Abdelmohsen U.R."/>
            <person name="Winkler A."/>
            <person name="Hentschel U."/>
            <person name="Kalinowski J."/>
            <person name="Kampfer P."/>
            <person name="Glaeser S."/>
        </authorList>
    </citation>
    <scope>NUCLEOTIDE SEQUENCE [LARGE SCALE GENOMIC DNA]</scope>
    <source>
        <strain evidence="10 11">RV15</strain>
    </source>
</reference>
<dbReference type="GO" id="GO:0010041">
    <property type="term" value="P:response to iron(III) ion"/>
    <property type="evidence" value="ECO:0007669"/>
    <property type="project" value="TreeGrafter"/>
</dbReference>
<evidence type="ECO:0000256" key="2">
    <source>
        <dbReference type="ARBA" id="ARBA00022475"/>
    </source>
</evidence>
<evidence type="ECO:0000256" key="1">
    <source>
        <dbReference type="ARBA" id="ARBA00004651"/>
    </source>
</evidence>
<dbReference type="InterPro" id="IPR050297">
    <property type="entry name" value="LipidA_mod_glycosyltrf_83"/>
</dbReference>
<keyword evidence="4" id="KW-0808">Transferase</keyword>
<keyword evidence="3" id="KW-0328">Glycosyltransferase</keyword>
<accession>A0A101V4V0</accession>
<feature type="transmembrane region" description="Helical" evidence="8">
    <location>
        <begin position="248"/>
        <end position="266"/>
    </location>
</feature>
<organism evidence="10 11">
    <name type="scientific">Streptomyces dysideae</name>
    <dbReference type="NCBI Taxonomy" id="909626"/>
    <lineage>
        <taxon>Bacteria</taxon>
        <taxon>Bacillati</taxon>
        <taxon>Actinomycetota</taxon>
        <taxon>Actinomycetes</taxon>
        <taxon>Kitasatosporales</taxon>
        <taxon>Streptomycetaceae</taxon>
        <taxon>Streptomyces</taxon>
    </lineage>
</organism>
<feature type="transmembrane region" description="Helical" evidence="8">
    <location>
        <begin position="181"/>
        <end position="202"/>
    </location>
</feature>
<keyword evidence="7 8" id="KW-0472">Membrane</keyword>
<evidence type="ECO:0000256" key="7">
    <source>
        <dbReference type="ARBA" id="ARBA00023136"/>
    </source>
</evidence>
<feature type="transmembrane region" description="Helical" evidence="8">
    <location>
        <begin position="275"/>
        <end position="291"/>
    </location>
</feature>
<protein>
    <recommendedName>
        <fullName evidence="9">Glycosyltransferase RgtA/B/C/D-like domain-containing protein</fullName>
    </recommendedName>
</protein>
<dbReference type="AlphaFoldDB" id="A0A101V4V0"/>
<evidence type="ECO:0000256" key="6">
    <source>
        <dbReference type="ARBA" id="ARBA00022989"/>
    </source>
</evidence>
<feature type="transmembrane region" description="Helical" evidence="8">
    <location>
        <begin position="66"/>
        <end position="84"/>
    </location>
</feature>
<comment type="subcellular location">
    <subcellularLocation>
        <location evidence="1">Cell membrane</location>
        <topology evidence="1">Multi-pass membrane protein</topology>
    </subcellularLocation>
</comment>
<evidence type="ECO:0000256" key="3">
    <source>
        <dbReference type="ARBA" id="ARBA00022676"/>
    </source>
</evidence>
<dbReference type="EMBL" id="LMXB01000014">
    <property type="protein sequence ID" value="KUO22540.1"/>
    <property type="molecule type" value="Genomic_DNA"/>
</dbReference>
<keyword evidence="5 8" id="KW-0812">Transmembrane</keyword>
<evidence type="ECO:0000256" key="4">
    <source>
        <dbReference type="ARBA" id="ARBA00022679"/>
    </source>
</evidence>
<dbReference type="PANTHER" id="PTHR33908:SF3">
    <property type="entry name" value="UNDECAPRENYL PHOSPHATE-ALPHA-4-AMINO-4-DEOXY-L-ARABINOSE ARABINOSYL TRANSFERASE"/>
    <property type="match status" value="1"/>
</dbReference>
<dbReference type="GO" id="GO:0005886">
    <property type="term" value="C:plasma membrane"/>
    <property type="evidence" value="ECO:0007669"/>
    <property type="project" value="UniProtKB-SubCell"/>
</dbReference>
<dbReference type="InterPro" id="IPR038731">
    <property type="entry name" value="RgtA/B/C-like"/>
</dbReference>
<evidence type="ECO:0000256" key="5">
    <source>
        <dbReference type="ARBA" id="ARBA00022692"/>
    </source>
</evidence>
<dbReference type="Pfam" id="PF13231">
    <property type="entry name" value="PMT_2"/>
    <property type="match status" value="1"/>
</dbReference>
<feature type="domain" description="Glycosyltransferase RgtA/B/C/D-like" evidence="9">
    <location>
        <begin position="47"/>
        <end position="194"/>
    </location>
</feature>
<keyword evidence="2" id="KW-1003">Cell membrane</keyword>
<dbReference type="STRING" id="909626.AQJ91_03430"/>
<evidence type="ECO:0000313" key="10">
    <source>
        <dbReference type="EMBL" id="KUO22540.1"/>
    </source>
</evidence>
<keyword evidence="11" id="KW-1185">Reference proteome</keyword>
<feature type="transmembrane region" description="Helical" evidence="8">
    <location>
        <begin position="145"/>
        <end position="169"/>
    </location>
</feature>
<dbReference type="Proteomes" id="UP000053260">
    <property type="component" value="Unassembled WGS sequence"/>
</dbReference>
<comment type="caution">
    <text evidence="10">The sequence shown here is derived from an EMBL/GenBank/DDBJ whole genome shotgun (WGS) entry which is preliminary data.</text>
</comment>